<organism evidence="1 2">
    <name type="scientific">Rhizobium oryzihabitans</name>
    <dbReference type="NCBI Taxonomy" id="2267833"/>
    <lineage>
        <taxon>Bacteria</taxon>
        <taxon>Pseudomonadati</taxon>
        <taxon>Pseudomonadota</taxon>
        <taxon>Alphaproteobacteria</taxon>
        <taxon>Hyphomicrobiales</taxon>
        <taxon>Rhizobiaceae</taxon>
        <taxon>Rhizobium/Agrobacterium group</taxon>
        <taxon>Rhizobium</taxon>
    </lineage>
</organism>
<dbReference type="Pfam" id="PF21829">
    <property type="entry name" value="DUF6889"/>
    <property type="match status" value="1"/>
</dbReference>
<protein>
    <submittedName>
        <fullName evidence="1">Uncharacterized protein</fullName>
    </submittedName>
</protein>
<keyword evidence="2" id="KW-1185">Reference proteome</keyword>
<reference evidence="1 2" key="1">
    <citation type="submission" date="2020-02" db="EMBL/GenBank/DDBJ databases">
        <title>Plant-Promoting Endophytic Bacterium Rhizobium oryzihabitans sp. nov., Isolated from the Root of Rice.</title>
        <authorList>
            <person name="zhao J."/>
            <person name="Zhang G."/>
        </authorList>
    </citation>
    <scope>NUCLEOTIDE SEQUENCE [LARGE SCALE GENOMIC DNA]</scope>
    <source>
        <strain evidence="1 2">M15</strain>
    </source>
</reference>
<dbReference type="EMBL" id="CP048632">
    <property type="protein sequence ID" value="QIB36576.1"/>
    <property type="molecule type" value="Genomic_DNA"/>
</dbReference>
<dbReference type="RefSeq" id="WP_164055979.1">
    <property type="nucleotide sequence ID" value="NZ_CP048632.1"/>
</dbReference>
<dbReference type="Proteomes" id="UP000464865">
    <property type="component" value="Chromosome M15-11"/>
</dbReference>
<evidence type="ECO:0000313" key="2">
    <source>
        <dbReference type="Proteomes" id="UP000464865"/>
    </source>
</evidence>
<dbReference type="KEGG" id="roy:G3A56_02295"/>
<proteinExistence type="predicted"/>
<name>A0A7L5BCP1_9HYPH</name>
<dbReference type="AlphaFoldDB" id="A0A7L5BCP1"/>
<dbReference type="InterPro" id="IPR054182">
    <property type="entry name" value="DUF6889"/>
</dbReference>
<accession>A0A7L5BCP1</accession>
<evidence type="ECO:0000313" key="1">
    <source>
        <dbReference type="EMBL" id="QIB36576.1"/>
    </source>
</evidence>
<gene>
    <name evidence="1" type="ORF">G3A56_02295</name>
</gene>
<sequence length="52" mass="5991">MDWMMRPVMRGLCRYESLKDGSVDLCDIAQMNEAIDALDENTQRAQKAAREN</sequence>